<proteinExistence type="predicted"/>
<accession>A0A6C0BM66</accession>
<dbReference type="EMBL" id="MN739196">
    <property type="protein sequence ID" value="QHS93112.1"/>
    <property type="molecule type" value="Genomic_DNA"/>
</dbReference>
<name>A0A6C0BM66_9ZZZZ</name>
<evidence type="ECO:0000313" key="1">
    <source>
        <dbReference type="EMBL" id="QHS93112.1"/>
    </source>
</evidence>
<sequence length="70" mass="8252">MYSTKQLMSRLYGFITWINSCHQQSEIDLITYQQSSNVMRTNIITSVAYNPRGTDVINYYYILHLILDVL</sequence>
<organism evidence="1">
    <name type="scientific">viral metagenome</name>
    <dbReference type="NCBI Taxonomy" id="1070528"/>
    <lineage>
        <taxon>unclassified sequences</taxon>
        <taxon>metagenomes</taxon>
        <taxon>organismal metagenomes</taxon>
    </lineage>
</organism>
<reference evidence="1" key="1">
    <citation type="journal article" date="2020" name="Nature">
        <title>Giant virus diversity and host interactions through global metagenomics.</title>
        <authorList>
            <person name="Schulz F."/>
            <person name="Roux S."/>
            <person name="Paez-Espino D."/>
            <person name="Jungbluth S."/>
            <person name="Walsh D.A."/>
            <person name="Denef V.J."/>
            <person name="McMahon K.D."/>
            <person name="Konstantinidis K.T."/>
            <person name="Eloe-Fadrosh E.A."/>
            <person name="Kyrpides N.C."/>
            <person name="Woyke T."/>
        </authorList>
    </citation>
    <scope>NUCLEOTIDE SEQUENCE</scope>
    <source>
        <strain evidence="1">GVMAG-M-3300017651-5</strain>
    </source>
</reference>
<protein>
    <submittedName>
        <fullName evidence="1">Uncharacterized protein</fullName>
    </submittedName>
</protein>
<dbReference type="AlphaFoldDB" id="A0A6C0BM66"/>